<keyword evidence="3" id="KW-1185">Reference proteome</keyword>
<protein>
    <submittedName>
        <fullName evidence="2">Uncharacterized protein</fullName>
    </submittedName>
</protein>
<accession>A0ABW4YP77</accession>
<organism evidence="2 3">
    <name type="scientific">Paenibacillus yanchengensis</name>
    <dbReference type="NCBI Taxonomy" id="2035833"/>
    <lineage>
        <taxon>Bacteria</taxon>
        <taxon>Bacillati</taxon>
        <taxon>Bacillota</taxon>
        <taxon>Bacilli</taxon>
        <taxon>Bacillales</taxon>
        <taxon>Paenibacillaceae</taxon>
        <taxon>Paenibacillus</taxon>
    </lineage>
</organism>
<feature type="signal peptide" evidence="1">
    <location>
        <begin position="1"/>
        <end position="26"/>
    </location>
</feature>
<sequence length="125" mass="13146">MKKLRVKVAGFTAVVMMMALSGSALAAEVNTSEFGKFTYNLSKSGSTVTASTSIANYTSSTKVITTLEVQENATGNVLFNSSVTKTNNSTASIQATNLTSTKLAAFSAHEARGQNSVVKYLAETF</sequence>
<evidence type="ECO:0000256" key="1">
    <source>
        <dbReference type="SAM" id="SignalP"/>
    </source>
</evidence>
<evidence type="ECO:0000313" key="2">
    <source>
        <dbReference type="EMBL" id="MFD2117269.1"/>
    </source>
</evidence>
<dbReference type="RefSeq" id="WP_377774275.1">
    <property type="nucleotide sequence ID" value="NZ_JBHUHO010000038.1"/>
</dbReference>
<evidence type="ECO:0000313" key="3">
    <source>
        <dbReference type="Proteomes" id="UP001597362"/>
    </source>
</evidence>
<name>A0ABW4YP77_9BACL</name>
<comment type="caution">
    <text evidence="2">The sequence shown here is derived from an EMBL/GenBank/DDBJ whole genome shotgun (WGS) entry which is preliminary data.</text>
</comment>
<gene>
    <name evidence="2" type="ORF">ACFSJH_16185</name>
</gene>
<proteinExistence type="predicted"/>
<reference evidence="3" key="1">
    <citation type="journal article" date="2019" name="Int. J. Syst. Evol. Microbiol.">
        <title>The Global Catalogue of Microorganisms (GCM) 10K type strain sequencing project: providing services to taxonomists for standard genome sequencing and annotation.</title>
        <authorList>
            <consortium name="The Broad Institute Genomics Platform"/>
            <consortium name="The Broad Institute Genome Sequencing Center for Infectious Disease"/>
            <person name="Wu L."/>
            <person name="Ma J."/>
        </authorList>
    </citation>
    <scope>NUCLEOTIDE SEQUENCE [LARGE SCALE GENOMIC DNA]</scope>
    <source>
        <strain evidence="3">GH52</strain>
    </source>
</reference>
<dbReference type="EMBL" id="JBHUHO010000038">
    <property type="protein sequence ID" value="MFD2117269.1"/>
    <property type="molecule type" value="Genomic_DNA"/>
</dbReference>
<keyword evidence="1" id="KW-0732">Signal</keyword>
<dbReference type="Proteomes" id="UP001597362">
    <property type="component" value="Unassembled WGS sequence"/>
</dbReference>
<feature type="chain" id="PRO_5046165645" evidence="1">
    <location>
        <begin position="27"/>
        <end position="125"/>
    </location>
</feature>